<feature type="compositionally biased region" description="Polar residues" evidence="1">
    <location>
        <begin position="31"/>
        <end position="40"/>
    </location>
</feature>
<feature type="compositionally biased region" description="Polar residues" evidence="1">
    <location>
        <begin position="1"/>
        <end position="11"/>
    </location>
</feature>
<dbReference type="EMBL" id="OY731404">
    <property type="protein sequence ID" value="CAJ1968232.1"/>
    <property type="molecule type" value="Genomic_DNA"/>
</dbReference>
<reference evidence="2" key="1">
    <citation type="submission" date="2023-10" db="EMBL/GenBank/DDBJ databases">
        <authorList>
            <person name="Domelevo Entfellner J.-B."/>
        </authorList>
    </citation>
    <scope>NUCLEOTIDE SEQUENCE</scope>
</reference>
<evidence type="ECO:0000256" key="1">
    <source>
        <dbReference type="SAM" id="MobiDB-lite"/>
    </source>
</evidence>
<dbReference type="AlphaFoldDB" id="A0AA86SVT7"/>
<feature type="region of interest" description="Disordered" evidence="1">
    <location>
        <begin position="1"/>
        <end position="50"/>
    </location>
</feature>
<evidence type="ECO:0000313" key="2">
    <source>
        <dbReference type="EMBL" id="CAJ1968232.1"/>
    </source>
</evidence>
<accession>A0AA86SVT7</accession>
<dbReference type="Proteomes" id="UP001189624">
    <property type="component" value="Chromosome 7"/>
</dbReference>
<dbReference type="Gramene" id="rna-AYBTSS11_LOCUS21603">
    <property type="protein sequence ID" value="CAJ1968232.1"/>
    <property type="gene ID" value="gene-AYBTSS11_LOCUS21603"/>
</dbReference>
<sequence>MQQSIRTQQMNIGHMSFAGTNEEPIDKVQDEYSSSTTIDSTADLPKRVFR</sequence>
<gene>
    <name evidence="2" type="ORF">AYBTSS11_LOCUS21603</name>
</gene>
<keyword evidence="3" id="KW-1185">Reference proteome</keyword>
<evidence type="ECO:0000313" key="3">
    <source>
        <dbReference type="Proteomes" id="UP001189624"/>
    </source>
</evidence>
<protein>
    <submittedName>
        <fullName evidence="2">Uncharacterized protein</fullName>
    </submittedName>
</protein>
<organism evidence="2 3">
    <name type="scientific">Sphenostylis stenocarpa</name>
    <dbReference type="NCBI Taxonomy" id="92480"/>
    <lineage>
        <taxon>Eukaryota</taxon>
        <taxon>Viridiplantae</taxon>
        <taxon>Streptophyta</taxon>
        <taxon>Embryophyta</taxon>
        <taxon>Tracheophyta</taxon>
        <taxon>Spermatophyta</taxon>
        <taxon>Magnoliopsida</taxon>
        <taxon>eudicotyledons</taxon>
        <taxon>Gunneridae</taxon>
        <taxon>Pentapetalae</taxon>
        <taxon>rosids</taxon>
        <taxon>fabids</taxon>
        <taxon>Fabales</taxon>
        <taxon>Fabaceae</taxon>
        <taxon>Papilionoideae</taxon>
        <taxon>50 kb inversion clade</taxon>
        <taxon>NPAAA clade</taxon>
        <taxon>indigoferoid/millettioid clade</taxon>
        <taxon>Phaseoleae</taxon>
        <taxon>Sphenostylis</taxon>
    </lineage>
</organism>
<proteinExistence type="predicted"/>
<name>A0AA86SVT7_9FABA</name>